<dbReference type="SUPFAM" id="SSF51011">
    <property type="entry name" value="Glycosyl hydrolase domain"/>
    <property type="match status" value="1"/>
</dbReference>
<keyword evidence="4" id="KW-0326">Glycosidase</keyword>
<evidence type="ECO:0000313" key="7">
    <source>
        <dbReference type="Proteomes" id="UP000076925"/>
    </source>
</evidence>
<dbReference type="Gene3D" id="2.60.40.10">
    <property type="entry name" value="Immunoglobulins"/>
    <property type="match status" value="1"/>
</dbReference>
<keyword evidence="7" id="KW-1185">Reference proteome</keyword>
<dbReference type="PANTHER" id="PTHR43002">
    <property type="entry name" value="GLYCOGEN DEBRANCHING ENZYME"/>
    <property type="match status" value="1"/>
</dbReference>
<dbReference type="RefSeq" id="WP_017739800.1">
    <property type="nucleotide sequence ID" value="NZ_KQ976354.1"/>
</dbReference>
<accession>A0A139X868</accession>
<dbReference type="Pfam" id="PF21156">
    <property type="entry name" value="ISOA1-3_C"/>
    <property type="match status" value="1"/>
</dbReference>
<dbReference type="InterPro" id="IPR013783">
    <property type="entry name" value="Ig-like_fold"/>
</dbReference>
<dbReference type="SUPFAM" id="SSF81296">
    <property type="entry name" value="E set domains"/>
    <property type="match status" value="1"/>
</dbReference>
<evidence type="ECO:0000313" key="6">
    <source>
        <dbReference type="EMBL" id="KYC40880.1"/>
    </source>
</evidence>
<keyword evidence="2" id="KW-0378">Hydrolase</keyword>
<keyword evidence="3" id="KW-0809">Transit peptide</keyword>
<comment type="similarity">
    <text evidence="1">Belongs to the glycosyl hydrolase 13 family.</text>
</comment>
<dbReference type="InterPro" id="IPR014756">
    <property type="entry name" value="Ig_E-set"/>
</dbReference>
<evidence type="ECO:0000256" key="4">
    <source>
        <dbReference type="ARBA" id="ARBA00023295"/>
    </source>
</evidence>
<dbReference type="Pfam" id="PF00128">
    <property type="entry name" value="Alpha-amylase"/>
    <property type="match status" value="1"/>
</dbReference>
<dbReference type="Gene3D" id="3.20.20.80">
    <property type="entry name" value="Glycosidases"/>
    <property type="match status" value="1"/>
</dbReference>
<reference evidence="6 7" key="1">
    <citation type="journal article" date="2013" name="Genome Biol. Evol.">
        <title>Genomes of Stigonematalean cyanobacteria (subsection V) and the evolution of oxygenic photosynthesis from prokaryotes to plastids.</title>
        <authorList>
            <person name="Dagan T."/>
            <person name="Roettger M."/>
            <person name="Stucken K."/>
            <person name="Landan G."/>
            <person name="Koch R."/>
            <person name="Major P."/>
            <person name="Gould S.B."/>
            <person name="Goremykin V.V."/>
            <person name="Rippka R."/>
            <person name="Tandeau de Marsac N."/>
            <person name="Gugger M."/>
            <person name="Lockhart P.J."/>
            <person name="Allen J.F."/>
            <person name="Brune I."/>
            <person name="Maus I."/>
            <person name="Puhler A."/>
            <person name="Martin W.F."/>
        </authorList>
    </citation>
    <scope>NUCLEOTIDE SEQUENCE [LARGE SCALE GENOMIC DNA]</scope>
    <source>
        <strain evidence="6 7">PCC 7110</strain>
    </source>
</reference>
<dbReference type="InterPro" id="IPR048650">
    <property type="entry name" value="ISOA1-3-like_C"/>
</dbReference>
<dbReference type="Proteomes" id="UP000076925">
    <property type="component" value="Unassembled WGS sequence"/>
</dbReference>
<dbReference type="EMBL" id="ANNX02000026">
    <property type="protein sequence ID" value="KYC40880.1"/>
    <property type="molecule type" value="Genomic_DNA"/>
</dbReference>
<sequence>MTATTPNFQTKLATKKYQVEVGRTHPLGATPCINGVNFSIFAEHATSVELLLFEKPNDLEPIQIIKLDPRNNKTFHFWHIYVKELKPGTAYAYRVDGPQDLHRTGNRFNKNKVLLDPYSKGNANALWNRIDALGSKNNLTTSMRSVVMDISDYDWEGDRPLNRPMSDTIIYEVHVGGFTKSPSSDCKHKGTFSGVIEKIPYLKKLGITAVELLPIFDFDETEIVREVDGTPLKDYWGYNPHSFFAPETSYCHSPKEKNPINEFRDMVKALHKEGIEVILDVVFNHTSEGNHEGPTINFKGLGNSTYYHLVPWARQYYMDYSGCGNTFNCNHPIAEKLIVECLEFWVKEMHVDGFRFDEGSILSRGQDGVPMIHPPVVWHIETSAALAETKIIAEAWDAGGLYLIGYFPGYRWAEWNGRFRDDIRRFVKGDPGLVGAVAVRLAGSADLYQDTGHLPINSVNFITCHDGFTLNDLVSYNDKHNEANGEGNQDGISENLSWNCGVEGETDDPTIDALRQRQIKNFAAILLLSQGVPMIVAGDEVRRTQKGNNNAYCQDNEISWFDWNLVEKNADIFRFFKLMIDFRSCYCHPGLRRSYFFNGEVNERGLADISWHGCKLFSPGWHDPYARVLAYTLGGFDGNADIHVMLNMYWEDIEFEIPSLQDRRWYKVVDTAEPSPMDVVERGKETMVSGDVCVVKNRSIVVLISQ</sequence>
<dbReference type="GO" id="GO:0005980">
    <property type="term" value="P:glycogen catabolic process"/>
    <property type="evidence" value="ECO:0007669"/>
    <property type="project" value="InterPro"/>
</dbReference>
<dbReference type="GO" id="GO:0004135">
    <property type="term" value="F:amylo-alpha-1,6-glucosidase activity"/>
    <property type="evidence" value="ECO:0007669"/>
    <property type="project" value="InterPro"/>
</dbReference>
<dbReference type="InterPro" id="IPR013780">
    <property type="entry name" value="Glyco_hydro_b"/>
</dbReference>
<protein>
    <submittedName>
        <fullName evidence="6">Glycogen debranching enzyme</fullName>
    </submittedName>
</protein>
<dbReference type="InterPro" id="IPR006047">
    <property type="entry name" value="GH13_cat_dom"/>
</dbReference>
<evidence type="ECO:0000256" key="1">
    <source>
        <dbReference type="ARBA" id="ARBA00008061"/>
    </source>
</evidence>
<dbReference type="SUPFAM" id="SSF51445">
    <property type="entry name" value="(Trans)glycosidases"/>
    <property type="match status" value="1"/>
</dbReference>
<dbReference type="InterPro" id="IPR004193">
    <property type="entry name" value="Glyco_hydro_13_N"/>
</dbReference>
<evidence type="ECO:0000256" key="2">
    <source>
        <dbReference type="ARBA" id="ARBA00022801"/>
    </source>
</evidence>
<comment type="caution">
    <text evidence="6">The sequence shown here is derived from an EMBL/GenBank/DDBJ whole genome shotgun (WGS) entry which is preliminary data.</text>
</comment>
<proteinExistence type="inferred from homology"/>
<gene>
    <name evidence="6" type="ORF">WA1_25000</name>
</gene>
<dbReference type="OrthoDB" id="434929at2"/>
<organism evidence="6 7">
    <name type="scientific">Scytonema hofmannii PCC 7110</name>
    <dbReference type="NCBI Taxonomy" id="128403"/>
    <lineage>
        <taxon>Bacteria</taxon>
        <taxon>Bacillati</taxon>
        <taxon>Cyanobacteriota</taxon>
        <taxon>Cyanophyceae</taxon>
        <taxon>Nostocales</taxon>
        <taxon>Scytonemataceae</taxon>
        <taxon>Scytonema</taxon>
    </lineage>
</organism>
<dbReference type="CDD" id="cd02856">
    <property type="entry name" value="E_set_GDE_Isoamylase_N"/>
    <property type="match status" value="1"/>
</dbReference>
<dbReference type="InterPro" id="IPR011837">
    <property type="entry name" value="Glycogen_debranch_GlgX"/>
</dbReference>
<evidence type="ECO:0000256" key="3">
    <source>
        <dbReference type="ARBA" id="ARBA00022946"/>
    </source>
</evidence>
<dbReference type="STRING" id="128403.WA1_25000"/>
<dbReference type="InterPro" id="IPR017853">
    <property type="entry name" value="GH"/>
</dbReference>
<dbReference type="NCBIfam" id="TIGR02100">
    <property type="entry name" value="glgX_debranch"/>
    <property type="match status" value="1"/>
</dbReference>
<dbReference type="AlphaFoldDB" id="A0A139X868"/>
<dbReference type="SMART" id="SM00642">
    <property type="entry name" value="Aamy"/>
    <property type="match status" value="1"/>
</dbReference>
<dbReference type="Gene3D" id="2.60.40.1180">
    <property type="entry name" value="Golgi alpha-mannosidase II"/>
    <property type="match status" value="1"/>
</dbReference>
<dbReference type="CDD" id="cd11326">
    <property type="entry name" value="AmyAc_Glg_debranch"/>
    <property type="match status" value="1"/>
</dbReference>
<dbReference type="InterPro" id="IPR044505">
    <property type="entry name" value="GlgX_Isoamylase_N_E_set"/>
</dbReference>
<name>A0A139X868_9CYAN</name>
<dbReference type="GO" id="GO:0019156">
    <property type="term" value="F:isoamylase activity"/>
    <property type="evidence" value="ECO:0007669"/>
    <property type="project" value="UniProtKB-ARBA"/>
</dbReference>
<feature type="domain" description="Glycosyl hydrolase family 13 catalytic" evidence="5">
    <location>
        <begin position="172"/>
        <end position="583"/>
    </location>
</feature>
<evidence type="ECO:0000259" key="5">
    <source>
        <dbReference type="SMART" id="SM00642"/>
    </source>
</evidence>
<dbReference type="Pfam" id="PF02922">
    <property type="entry name" value="CBM_48"/>
    <property type="match status" value="1"/>
</dbReference>